<dbReference type="Proteomes" id="UP001610334">
    <property type="component" value="Unassembled WGS sequence"/>
</dbReference>
<keyword evidence="2" id="KW-1185">Reference proteome</keyword>
<sequence length="155" mass="17231">MAKQSWEVEVCPRQTFQSNGTVEEVYSRLVENHPEWEEEYFKPSLARLADNSALALLKRTDFYNDGWVVCGQLVPGRPGNGPGPGNRGRVSCGYNAAIWWCNDGPQSQQLEFYDSIADGADALMSCVTSIGWYDQVAGQAFHKTNWNVIVCGDSC</sequence>
<protein>
    <submittedName>
        <fullName evidence="1">Uncharacterized protein</fullName>
    </submittedName>
</protein>
<comment type="caution">
    <text evidence="1">The sequence shown here is derived from an EMBL/GenBank/DDBJ whole genome shotgun (WGS) entry which is preliminary data.</text>
</comment>
<name>A0ABR4I4I5_9EURO</name>
<organism evidence="1 2">
    <name type="scientific">Aspergillus granulosus</name>
    <dbReference type="NCBI Taxonomy" id="176169"/>
    <lineage>
        <taxon>Eukaryota</taxon>
        <taxon>Fungi</taxon>
        <taxon>Dikarya</taxon>
        <taxon>Ascomycota</taxon>
        <taxon>Pezizomycotina</taxon>
        <taxon>Eurotiomycetes</taxon>
        <taxon>Eurotiomycetidae</taxon>
        <taxon>Eurotiales</taxon>
        <taxon>Aspergillaceae</taxon>
        <taxon>Aspergillus</taxon>
        <taxon>Aspergillus subgen. Nidulantes</taxon>
    </lineage>
</organism>
<proteinExistence type="predicted"/>
<dbReference type="PANTHER" id="PTHR35605:SF1">
    <property type="entry name" value="ECP2 EFFECTOR PROTEIN DOMAIN-CONTAINING PROTEIN-RELATED"/>
    <property type="match status" value="1"/>
</dbReference>
<accession>A0ABR4I4I5</accession>
<dbReference type="EMBL" id="JBFXLT010000002">
    <property type="protein sequence ID" value="KAL2822669.1"/>
    <property type="molecule type" value="Genomic_DNA"/>
</dbReference>
<evidence type="ECO:0000313" key="2">
    <source>
        <dbReference type="Proteomes" id="UP001610334"/>
    </source>
</evidence>
<reference evidence="1 2" key="1">
    <citation type="submission" date="2024-07" db="EMBL/GenBank/DDBJ databases">
        <title>Section-level genome sequencing and comparative genomics of Aspergillus sections Usti and Cavernicolus.</title>
        <authorList>
            <consortium name="Lawrence Berkeley National Laboratory"/>
            <person name="Nybo J.L."/>
            <person name="Vesth T.C."/>
            <person name="Theobald S."/>
            <person name="Frisvad J.C."/>
            <person name="Larsen T.O."/>
            <person name="Kjaerboelling I."/>
            <person name="Rothschild-Mancinelli K."/>
            <person name="Lyhne E.K."/>
            <person name="Kogle M.E."/>
            <person name="Barry K."/>
            <person name="Clum A."/>
            <person name="Na H."/>
            <person name="Ledsgaard L."/>
            <person name="Lin J."/>
            <person name="Lipzen A."/>
            <person name="Kuo A."/>
            <person name="Riley R."/>
            <person name="Mondo S."/>
            <person name="Labutti K."/>
            <person name="Haridas S."/>
            <person name="Pangalinan J."/>
            <person name="Salamov A.A."/>
            <person name="Simmons B.A."/>
            <person name="Magnuson J.K."/>
            <person name="Chen J."/>
            <person name="Drula E."/>
            <person name="Henrissat B."/>
            <person name="Wiebenga A."/>
            <person name="Lubbers R.J."/>
            <person name="Gomes A.C."/>
            <person name="Makela M.R."/>
            <person name="Stajich J."/>
            <person name="Grigoriev I.V."/>
            <person name="Mortensen U.H."/>
            <person name="De Vries R.P."/>
            <person name="Baker S.E."/>
            <person name="Andersen M.R."/>
        </authorList>
    </citation>
    <scope>NUCLEOTIDE SEQUENCE [LARGE SCALE GENOMIC DNA]</scope>
    <source>
        <strain evidence="1 2">CBS 588.65</strain>
    </source>
</reference>
<gene>
    <name evidence="1" type="ORF">BJX63DRAFT_441254</name>
</gene>
<dbReference type="PANTHER" id="PTHR35605">
    <property type="entry name" value="ECP2 EFFECTOR PROTEIN DOMAIN-CONTAINING PROTEIN-RELATED"/>
    <property type="match status" value="1"/>
</dbReference>
<evidence type="ECO:0000313" key="1">
    <source>
        <dbReference type="EMBL" id="KAL2822669.1"/>
    </source>
</evidence>